<evidence type="ECO:0000256" key="4">
    <source>
        <dbReference type="ARBA" id="ARBA00023136"/>
    </source>
</evidence>
<evidence type="ECO:0000256" key="6">
    <source>
        <dbReference type="SAM" id="Coils"/>
    </source>
</evidence>
<dbReference type="RefSeq" id="WP_158267277.1">
    <property type="nucleotide sequence ID" value="NZ_JAERMS010000029.1"/>
</dbReference>
<evidence type="ECO:0000256" key="3">
    <source>
        <dbReference type="ARBA" id="ARBA00022729"/>
    </source>
</evidence>
<evidence type="ECO:0000313" key="10">
    <source>
        <dbReference type="Proteomes" id="UP000664265"/>
    </source>
</evidence>
<evidence type="ECO:0000259" key="8">
    <source>
        <dbReference type="Pfam" id="PF14322"/>
    </source>
</evidence>
<feature type="domain" description="RagB/SusD" evidence="7">
    <location>
        <begin position="327"/>
        <end position="457"/>
    </location>
</feature>
<proteinExistence type="inferred from homology"/>
<feature type="domain" description="SusD-like N-terminal" evidence="8">
    <location>
        <begin position="21"/>
        <end position="210"/>
    </location>
</feature>
<evidence type="ECO:0000256" key="1">
    <source>
        <dbReference type="ARBA" id="ARBA00004442"/>
    </source>
</evidence>
<comment type="similarity">
    <text evidence="2">Belongs to the SusD family.</text>
</comment>
<organism evidence="9 10">
    <name type="scientific">Prevotella illustrans</name>
    <dbReference type="NCBI Taxonomy" id="2800387"/>
    <lineage>
        <taxon>Bacteria</taxon>
        <taxon>Pseudomonadati</taxon>
        <taxon>Bacteroidota</taxon>
        <taxon>Bacteroidia</taxon>
        <taxon>Bacteroidales</taxon>
        <taxon>Prevotellaceae</taxon>
        <taxon>Prevotella</taxon>
    </lineage>
</organism>
<dbReference type="PROSITE" id="PS51257">
    <property type="entry name" value="PROKAR_LIPOPROTEIN"/>
    <property type="match status" value="1"/>
</dbReference>
<protein>
    <submittedName>
        <fullName evidence="9">RagB/SusD family nutrient uptake outer membrane protein</fullName>
    </submittedName>
</protein>
<evidence type="ECO:0000259" key="7">
    <source>
        <dbReference type="Pfam" id="PF07980"/>
    </source>
</evidence>
<evidence type="ECO:0000313" key="9">
    <source>
        <dbReference type="EMBL" id="MBO1363879.1"/>
    </source>
</evidence>
<comment type="subcellular location">
    <subcellularLocation>
        <location evidence="1">Cell outer membrane</location>
    </subcellularLocation>
</comment>
<dbReference type="InterPro" id="IPR033985">
    <property type="entry name" value="SusD-like_N"/>
</dbReference>
<dbReference type="SUPFAM" id="SSF48452">
    <property type="entry name" value="TPR-like"/>
    <property type="match status" value="1"/>
</dbReference>
<sequence length="474" mass="54030">MKLIQYMITGAFVLLVSSCNDWLKVEPETSVDEEKLFSTEQGFRDALAGVYADMASGSLYGQELSFGLLDVLGQLYDYEAMETVYHQYHYAKDYQYGNEQVKSQIGSIWNKMYAVIAEINNILLWLDKNGQVMPVSTRHQIKGECLFLRAYLHYDLLRMFAPDVKREPQATAIPYVETFSVKATPAGSVRQVIENIKRDLNTAKQELEQDGIKKVIPYEFADKTETDRYVARANCYAVEALLARVLLDEGSYQEAEQAAANVIQSGKFRLLDVAKSINVQPDSLDILFNDEHIFSLRNKAILTNAQKLHLGIVTQTSVSGAALPLATDINDQFENNNNDVRLSTWVKPQSKYLIKYTKEDIKKFYPKQVLIKLSEMYLIVAECKMRLNEADALETLNTLRRSRIPNSAAADKAVINQDVLIAEMRREFIGEGKMFYEYKRLNSPILNILVNIEPSNSVQVFPLPEDEKEYGIYH</sequence>
<dbReference type="Pfam" id="PF07980">
    <property type="entry name" value="SusD_RagB"/>
    <property type="match status" value="1"/>
</dbReference>
<dbReference type="Pfam" id="PF14322">
    <property type="entry name" value="SusD-like_3"/>
    <property type="match status" value="1"/>
</dbReference>
<keyword evidence="4" id="KW-0472">Membrane</keyword>
<keyword evidence="6" id="KW-0175">Coiled coil</keyword>
<reference evidence="9 10" key="1">
    <citation type="submission" date="2021-01" db="EMBL/GenBank/DDBJ databases">
        <title>Prevotella A2931 sp. nov.</title>
        <authorList>
            <person name="Buhl M."/>
            <person name="Oberhettinger P."/>
        </authorList>
    </citation>
    <scope>NUCLEOTIDE SEQUENCE [LARGE SCALE GENOMIC DNA]</scope>
    <source>
        <strain evidence="9 10">A2931</strain>
    </source>
</reference>
<dbReference type="InterPro" id="IPR011990">
    <property type="entry name" value="TPR-like_helical_dom_sf"/>
</dbReference>
<accession>A0ABS3M6T5</accession>
<keyword evidence="10" id="KW-1185">Reference proteome</keyword>
<name>A0ABS3M6T5_9BACT</name>
<feature type="coiled-coil region" evidence="6">
    <location>
        <begin position="186"/>
        <end position="213"/>
    </location>
</feature>
<evidence type="ECO:0000256" key="5">
    <source>
        <dbReference type="ARBA" id="ARBA00023237"/>
    </source>
</evidence>
<keyword evidence="5" id="KW-0998">Cell outer membrane</keyword>
<dbReference type="Proteomes" id="UP000664265">
    <property type="component" value="Unassembled WGS sequence"/>
</dbReference>
<dbReference type="Gene3D" id="1.25.40.390">
    <property type="match status" value="1"/>
</dbReference>
<comment type="caution">
    <text evidence="9">The sequence shown here is derived from an EMBL/GenBank/DDBJ whole genome shotgun (WGS) entry which is preliminary data.</text>
</comment>
<gene>
    <name evidence="9" type="ORF">JHU38_08875</name>
</gene>
<dbReference type="InterPro" id="IPR012944">
    <property type="entry name" value="SusD_RagB_dom"/>
</dbReference>
<keyword evidence="3" id="KW-0732">Signal</keyword>
<evidence type="ECO:0000256" key="2">
    <source>
        <dbReference type="ARBA" id="ARBA00006275"/>
    </source>
</evidence>
<dbReference type="EMBL" id="JAERMS010000029">
    <property type="protein sequence ID" value="MBO1363879.1"/>
    <property type="molecule type" value="Genomic_DNA"/>
</dbReference>